<dbReference type="Pfam" id="PF05099">
    <property type="entry name" value="TerB"/>
    <property type="match status" value="1"/>
</dbReference>
<dbReference type="EMBL" id="JAANXD010000076">
    <property type="protein sequence ID" value="MBS1258863.1"/>
    <property type="molecule type" value="Genomic_DNA"/>
</dbReference>
<sequence>MAGFLDKFRSNVVSSVWKDKRDEPKVKDIDDKIALGVLLWVVAEADDKFLAKEDEKIREILTTSHSKISEEDIETVLASIKEAAKERIDLHRFTREVSKDLSYEMRKSIIETLFHVACCDEELDHNEMETIRKISGLFHLSHKDFINAKRTAKKEFGLDTVE</sequence>
<dbReference type="Gene3D" id="1.10.3680.10">
    <property type="entry name" value="TerB-like"/>
    <property type="match status" value="1"/>
</dbReference>
<accession>A0A941W3Z8</accession>
<feature type="domain" description="Co-chaperone DjlA N-terminal" evidence="1">
    <location>
        <begin position="33"/>
        <end position="149"/>
    </location>
</feature>
<name>A0A941W3Z8_9BACT</name>
<evidence type="ECO:0000313" key="3">
    <source>
        <dbReference type="Proteomes" id="UP000722750"/>
    </source>
</evidence>
<dbReference type="InterPro" id="IPR029024">
    <property type="entry name" value="TerB-like"/>
</dbReference>
<dbReference type="Proteomes" id="UP000722750">
    <property type="component" value="Unassembled WGS sequence"/>
</dbReference>
<dbReference type="InterPro" id="IPR007791">
    <property type="entry name" value="DjlA_N"/>
</dbReference>
<dbReference type="AlphaFoldDB" id="A0A941W3Z8"/>
<evidence type="ECO:0000259" key="1">
    <source>
        <dbReference type="Pfam" id="PF05099"/>
    </source>
</evidence>
<evidence type="ECO:0000313" key="2">
    <source>
        <dbReference type="EMBL" id="MBS1258863.1"/>
    </source>
</evidence>
<organism evidence="2 3">
    <name type="scientific">Candidatus Scalindua arabica</name>
    <dbReference type="NCBI Taxonomy" id="1127984"/>
    <lineage>
        <taxon>Bacteria</taxon>
        <taxon>Pseudomonadati</taxon>
        <taxon>Planctomycetota</taxon>
        <taxon>Candidatus Brocadiia</taxon>
        <taxon>Candidatus Brocadiales</taxon>
        <taxon>Candidatus Scalinduaceae</taxon>
        <taxon>Candidatus Scalindua</taxon>
    </lineage>
</organism>
<reference evidence="2" key="1">
    <citation type="journal article" date="2021" name="ISME J.">
        <title>Fine-scale metabolic discontinuity in a stratified prokaryote microbiome of a Red Sea deep halocline.</title>
        <authorList>
            <person name="Michoud G."/>
            <person name="Ngugi D.K."/>
            <person name="Barozzi A."/>
            <person name="Merlino G."/>
            <person name="Calleja M.L."/>
            <person name="Delgado-Huertas A."/>
            <person name="Moran X.A.G."/>
            <person name="Daffonchio D."/>
        </authorList>
    </citation>
    <scope>NUCLEOTIDE SEQUENCE</scope>
    <source>
        <strain evidence="2">SuakinDeep_MAG55_1</strain>
    </source>
</reference>
<protein>
    <recommendedName>
        <fullName evidence="1">Co-chaperone DjlA N-terminal domain-containing protein</fullName>
    </recommendedName>
</protein>
<proteinExistence type="predicted"/>
<gene>
    <name evidence="2" type="ORF">MAG551_01927</name>
</gene>
<dbReference type="SUPFAM" id="SSF158682">
    <property type="entry name" value="TerB-like"/>
    <property type="match status" value="1"/>
</dbReference>
<dbReference type="CDD" id="cd07313">
    <property type="entry name" value="terB_like_2"/>
    <property type="match status" value="1"/>
</dbReference>
<comment type="caution">
    <text evidence="2">The sequence shown here is derived from an EMBL/GenBank/DDBJ whole genome shotgun (WGS) entry which is preliminary data.</text>
</comment>